<reference evidence="2" key="1">
    <citation type="journal article" date="2019" name="Int. J. Syst. Evol. Microbiol.">
        <title>The Global Catalogue of Microorganisms (GCM) 10K type strain sequencing project: providing services to taxonomists for standard genome sequencing and annotation.</title>
        <authorList>
            <consortium name="The Broad Institute Genomics Platform"/>
            <consortium name="The Broad Institute Genome Sequencing Center for Infectious Disease"/>
            <person name="Wu L."/>
            <person name="Ma J."/>
        </authorList>
    </citation>
    <scope>NUCLEOTIDE SEQUENCE [LARGE SCALE GENOMIC DNA]</scope>
    <source>
        <strain evidence="2">NBRC 15640</strain>
    </source>
</reference>
<accession>A0AAV5P181</accession>
<name>A0AAV5P181_9VIBR</name>
<dbReference type="Proteomes" id="UP001156690">
    <property type="component" value="Unassembled WGS sequence"/>
</dbReference>
<protein>
    <submittedName>
        <fullName evidence="1">Uncharacterized protein</fullName>
    </submittedName>
</protein>
<dbReference type="EMBL" id="BSNX01000075">
    <property type="protein sequence ID" value="GLQ76248.1"/>
    <property type="molecule type" value="Genomic_DNA"/>
</dbReference>
<dbReference type="AlphaFoldDB" id="A0AAV5P181"/>
<sequence>MLDFHAALPIIDLEPLDLQIGALPENQAILAEPSILRWFEYSPLSNRLFLSKGAFHKREECRKLKEVKKIKD</sequence>
<proteinExistence type="predicted"/>
<evidence type="ECO:0000313" key="1">
    <source>
        <dbReference type="EMBL" id="GLQ76248.1"/>
    </source>
</evidence>
<comment type="caution">
    <text evidence="1">The sequence shown here is derived from an EMBL/GenBank/DDBJ whole genome shotgun (WGS) entry which is preliminary data.</text>
</comment>
<evidence type="ECO:0000313" key="2">
    <source>
        <dbReference type="Proteomes" id="UP001156690"/>
    </source>
</evidence>
<gene>
    <name evidence="1" type="ORF">GCM10007932_56110</name>
</gene>
<keyword evidence="2" id="KW-1185">Reference proteome</keyword>
<organism evidence="1 2">
    <name type="scientific">Vibrio penaeicida</name>
    <dbReference type="NCBI Taxonomy" id="104609"/>
    <lineage>
        <taxon>Bacteria</taxon>
        <taxon>Pseudomonadati</taxon>
        <taxon>Pseudomonadota</taxon>
        <taxon>Gammaproteobacteria</taxon>
        <taxon>Vibrionales</taxon>
        <taxon>Vibrionaceae</taxon>
        <taxon>Vibrio</taxon>
    </lineage>
</organism>